<organism evidence="1">
    <name type="scientific">viral metagenome</name>
    <dbReference type="NCBI Taxonomy" id="1070528"/>
    <lineage>
        <taxon>unclassified sequences</taxon>
        <taxon>metagenomes</taxon>
        <taxon>organismal metagenomes</taxon>
    </lineage>
</organism>
<name>A0A6C0HSJ0_9ZZZZ</name>
<proteinExistence type="predicted"/>
<sequence length="128" mass="15197">MSIQNFTKIFNDVFFNLVNAVKDYFPSDPTIRTAERSLVAIRKMNPTLIYRVWVHYVDTPYKNEIQGSNVDFFVNKDYTNDLKDYTNDFKTISDAIDRFREPIKNMDEENQKIIMGYMQTLSKLVDMK</sequence>
<dbReference type="AlphaFoldDB" id="A0A6C0HSJ0"/>
<dbReference type="EMBL" id="MN740009">
    <property type="protein sequence ID" value="QHT83424.1"/>
    <property type="molecule type" value="Genomic_DNA"/>
</dbReference>
<accession>A0A6C0HSJ0</accession>
<reference evidence="1" key="1">
    <citation type="journal article" date="2020" name="Nature">
        <title>Giant virus diversity and host interactions through global metagenomics.</title>
        <authorList>
            <person name="Schulz F."/>
            <person name="Roux S."/>
            <person name="Paez-Espino D."/>
            <person name="Jungbluth S."/>
            <person name="Walsh D.A."/>
            <person name="Denef V.J."/>
            <person name="McMahon K.D."/>
            <person name="Konstantinidis K.T."/>
            <person name="Eloe-Fadrosh E.A."/>
            <person name="Kyrpides N.C."/>
            <person name="Woyke T."/>
        </authorList>
    </citation>
    <scope>NUCLEOTIDE SEQUENCE</scope>
    <source>
        <strain evidence="1">GVMAG-M-3300023184-167</strain>
    </source>
</reference>
<protein>
    <submittedName>
        <fullName evidence="1">Uncharacterized protein</fullName>
    </submittedName>
</protein>
<evidence type="ECO:0000313" key="1">
    <source>
        <dbReference type="EMBL" id="QHT83424.1"/>
    </source>
</evidence>